<gene>
    <name evidence="2" type="ORF">ACFFJG_01470</name>
</gene>
<reference evidence="2 3" key="1">
    <citation type="submission" date="2024-09" db="EMBL/GenBank/DDBJ databases">
        <authorList>
            <person name="Sun Q."/>
            <person name="Mori K."/>
        </authorList>
    </citation>
    <scope>NUCLEOTIDE SEQUENCE [LARGE SCALE GENOMIC DNA]</scope>
    <source>
        <strain evidence="2 3">CCM 8654</strain>
    </source>
</reference>
<evidence type="ECO:0000313" key="3">
    <source>
        <dbReference type="Proteomes" id="UP001589698"/>
    </source>
</evidence>
<accession>A0ABV6DWM7</accession>
<evidence type="ECO:0000313" key="2">
    <source>
        <dbReference type="EMBL" id="MFC0221134.1"/>
    </source>
</evidence>
<sequence>MATQTLRQLARRDARSVAAKRRAELLKRAKRVEDLAVEVVTAIGERDAVIEATELRAGEALERMISVEGLAVAEAVEWCGIDAHAVRRLRRLAAHSESDEQPGVSGVGDSARPN</sequence>
<dbReference type="Proteomes" id="UP001589698">
    <property type="component" value="Unassembled WGS sequence"/>
</dbReference>
<comment type="caution">
    <text evidence="2">The sequence shown here is derived from an EMBL/GenBank/DDBJ whole genome shotgun (WGS) entry which is preliminary data.</text>
</comment>
<name>A0ABV6DWM7_9ACTN</name>
<organism evidence="2 3">
    <name type="scientific">Nocardioides zeicaulis</name>
    <dbReference type="NCBI Taxonomy" id="1776857"/>
    <lineage>
        <taxon>Bacteria</taxon>
        <taxon>Bacillati</taxon>
        <taxon>Actinomycetota</taxon>
        <taxon>Actinomycetes</taxon>
        <taxon>Propionibacteriales</taxon>
        <taxon>Nocardioidaceae</taxon>
        <taxon>Nocardioides</taxon>
    </lineage>
</organism>
<proteinExistence type="predicted"/>
<protein>
    <submittedName>
        <fullName evidence="2">Uncharacterized protein</fullName>
    </submittedName>
</protein>
<feature type="region of interest" description="Disordered" evidence="1">
    <location>
        <begin position="94"/>
        <end position="114"/>
    </location>
</feature>
<dbReference type="EMBL" id="JBHLXH010000001">
    <property type="protein sequence ID" value="MFC0221134.1"/>
    <property type="molecule type" value="Genomic_DNA"/>
</dbReference>
<dbReference type="RefSeq" id="WP_378516840.1">
    <property type="nucleotide sequence ID" value="NZ_CBCSDI010000003.1"/>
</dbReference>
<keyword evidence="3" id="KW-1185">Reference proteome</keyword>
<evidence type="ECO:0000256" key="1">
    <source>
        <dbReference type="SAM" id="MobiDB-lite"/>
    </source>
</evidence>